<accession>J9G6V3</accession>
<gene>
    <name evidence="1" type="ORF">EVA_09315</name>
</gene>
<dbReference type="AlphaFoldDB" id="J9G6V3"/>
<sequence length="360" mass="41128">MFSTIYVIGFSDIVHPCTSTLGCTWEIVYVIEGKVRTVLIQHFKSFYFWIIQIEACHRLEMDAIQAVSNHKGTLPYILEREIRLEFAFAERILLLTQLFSIVPPVPSFKIEVASFFLNHLLQLNSFLFSLRQCSVPNSLQKIISRFRCLRHFIFKLEFSKVLVAEQTSLLQAQLQDASNHLAVIVGIAIATAVNITHIHLLTKFAVICILHERNPARFVYGKHPSLNTCSLSRLFSCYLRSFGETGKILLVSDNQTESIVVCQSVVSKLNSSQSQLVVDINQFCLLCRIQESSTLDKHAVVLVEHHLLFTIEFYAVLLFMNGLHTIPQFLVHRDISAVFGEERREFLLGFLHNGIRIGFQ</sequence>
<evidence type="ECO:0000313" key="1">
    <source>
        <dbReference type="EMBL" id="EJX02574.1"/>
    </source>
</evidence>
<organism evidence="1">
    <name type="scientific">gut metagenome</name>
    <dbReference type="NCBI Taxonomy" id="749906"/>
    <lineage>
        <taxon>unclassified sequences</taxon>
        <taxon>metagenomes</taxon>
        <taxon>organismal metagenomes</taxon>
    </lineage>
</organism>
<comment type="caution">
    <text evidence="1">The sequence shown here is derived from an EMBL/GenBank/DDBJ whole genome shotgun (WGS) entry which is preliminary data.</text>
</comment>
<protein>
    <submittedName>
        <fullName evidence="1">Uncharacterized protein</fullName>
    </submittedName>
</protein>
<name>J9G6V3_9ZZZZ</name>
<dbReference type="EMBL" id="AMCI01002488">
    <property type="protein sequence ID" value="EJX02574.1"/>
    <property type="molecule type" value="Genomic_DNA"/>
</dbReference>
<reference evidence="1" key="1">
    <citation type="journal article" date="2012" name="PLoS ONE">
        <title>Gene sets for utilization of primary and secondary nutrition supplies in the distal gut of endangered iberian lynx.</title>
        <authorList>
            <person name="Alcaide M."/>
            <person name="Messina E."/>
            <person name="Richter M."/>
            <person name="Bargiela R."/>
            <person name="Peplies J."/>
            <person name="Huws S.A."/>
            <person name="Newbold C.J."/>
            <person name="Golyshin P.N."/>
            <person name="Simon M.A."/>
            <person name="Lopez G."/>
            <person name="Yakimov M.M."/>
            <person name="Ferrer M."/>
        </authorList>
    </citation>
    <scope>NUCLEOTIDE SEQUENCE</scope>
</reference>
<proteinExistence type="predicted"/>